<dbReference type="InterPro" id="IPR029063">
    <property type="entry name" value="SAM-dependent_MTases_sf"/>
</dbReference>
<evidence type="ECO:0000259" key="1">
    <source>
        <dbReference type="Pfam" id="PF08241"/>
    </source>
</evidence>
<dbReference type="CDD" id="cd02440">
    <property type="entry name" value="AdoMet_MTases"/>
    <property type="match status" value="1"/>
</dbReference>
<dbReference type="InterPro" id="IPR013216">
    <property type="entry name" value="Methyltransf_11"/>
</dbReference>
<gene>
    <name evidence="2" type="ORF">METZ01_LOCUS319166</name>
</gene>
<protein>
    <recommendedName>
        <fullName evidence="1">Methyltransferase type 11 domain-containing protein</fullName>
    </recommendedName>
</protein>
<dbReference type="Gene3D" id="3.40.50.150">
    <property type="entry name" value="Vaccinia Virus protein VP39"/>
    <property type="match status" value="1"/>
</dbReference>
<sequence length="208" mass="23373">LDIGAGAGIDLSIAQNIAPNCSLHALEYYPSNVSSLESQGIKVNNIDLEKDIFPYDNDFFDVIIANQILEHTKELFWIFHEATRVLKVDGKLIIGVPNLASLHNRILLLTGQHPTSIKSASAHVRGFTRPDLLYFVNSCWPGGFKFIKWGSSNFYPFPPLIAKLLSSILPSMAWGLFMLFKKVGSYNNEFIQFPINENLETNYYTGDD</sequence>
<reference evidence="2" key="1">
    <citation type="submission" date="2018-05" db="EMBL/GenBank/DDBJ databases">
        <authorList>
            <person name="Lanie J.A."/>
            <person name="Ng W.-L."/>
            <person name="Kazmierczak K.M."/>
            <person name="Andrzejewski T.M."/>
            <person name="Davidsen T.M."/>
            <person name="Wayne K.J."/>
            <person name="Tettelin H."/>
            <person name="Glass J.I."/>
            <person name="Rusch D."/>
            <person name="Podicherti R."/>
            <person name="Tsui H.-C.T."/>
            <person name="Winkler M.E."/>
        </authorList>
    </citation>
    <scope>NUCLEOTIDE SEQUENCE</scope>
</reference>
<feature type="domain" description="Methyltransferase type 11" evidence="1">
    <location>
        <begin position="1"/>
        <end position="94"/>
    </location>
</feature>
<accession>A0A382P300</accession>
<evidence type="ECO:0000313" key="2">
    <source>
        <dbReference type="EMBL" id="SVC66312.1"/>
    </source>
</evidence>
<dbReference type="GO" id="GO:0008757">
    <property type="term" value="F:S-adenosylmethionine-dependent methyltransferase activity"/>
    <property type="evidence" value="ECO:0007669"/>
    <property type="project" value="InterPro"/>
</dbReference>
<dbReference type="SUPFAM" id="SSF53335">
    <property type="entry name" value="S-adenosyl-L-methionine-dependent methyltransferases"/>
    <property type="match status" value="1"/>
</dbReference>
<dbReference type="EMBL" id="UINC01103718">
    <property type="protein sequence ID" value="SVC66312.1"/>
    <property type="molecule type" value="Genomic_DNA"/>
</dbReference>
<proteinExistence type="predicted"/>
<dbReference type="AlphaFoldDB" id="A0A382P300"/>
<dbReference type="Pfam" id="PF08241">
    <property type="entry name" value="Methyltransf_11"/>
    <property type="match status" value="1"/>
</dbReference>
<name>A0A382P300_9ZZZZ</name>
<feature type="non-terminal residue" evidence="2">
    <location>
        <position position="1"/>
    </location>
</feature>
<organism evidence="2">
    <name type="scientific">marine metagenome</name>
    <dbReference type="NCBI Taxonomy" id="408172"/>
    <lineage>
        <taxon>unclassified sequences</taxon>
        <taxon>metagenomes</taxon>
        <taxon>ecological metagenomes</taxon>
    </lineage>
</organism>